<reference evidence="1" key="1">
    <citation type="journal article" date="2023" name="G3 (Bethesda)">
        <title>A reference genome for the long-term kleptoplast-retaining sea slug Elysia crispata morphotype clarki.</title>
        <authorList>
            <person name="Eastman K.E."/>
            <person name="Pendleton A.L."/>
            <person name="Shaikh M.A."/>
            <person name="Suttiyut T."/>
            <person name="Ogas R."/>
            <person name="Tomko P."/>
            <person name="Gavelis G."/>
            <person name="Widhalm J.R."/>
            <person name="Wisecaver J.H."/>
        </authorList>
    </citation>
    <scope>NUCLEOTIDE SEQUENCE</scope>
    <source>
        <strain evidence="1">ECLA1</strain>
    </source>
</reference>
<evidence type="ECO:0000313" key="2">
    <source>
        <dbReference type="Proteomes" id="UP001283361"/>
    </source>
</evidence>
<dbReference type="Proteomes" id="UP001283361">
    <property type="component" value="Unassembled WGS sequence"/>
</dbReference>
<keyword evidence="2" id="KW-1185">Reference proteome</keyword>
<evidence type="ECO:0000313" key="1">
    <source>
        <dbReference type="EMBL" id="KAK3738088.1"/>
    </source>
</evidence>
<organism evidence="1 2">
    <name type="scientific">Elysia crispata</name>
    <name type="common">lettuce slug</name>
    <dbReference type="NCBI Taxonomy" id="231223"/>
    <lineage>
        <taxon>Eukaryota</taxon>
        <taxon>Metazoa</taxon>
        <taxon>Spiralia</taxon>
        <taxon>Lophotrochozoa</taxon>
        <taxon>Mollusca</taxon>
        <taxon>Gastropoda</taxon>
        <taxon>Heterobranchia</taxon>
        <taxon>Euthyneura</taxon>
        <taxon>Panpulmonata</taxon>
        <taxon>Sacoglossa</taxon>
        <taxon>Placobranchoidea</taxon>
        <taxon>Plakobranchidae</taxon>
        <taxon>Elysia</taxon>
    </lineage>
</organism>
<comment type="caution">
    <text evidence="1">The sequence shown here is derived from an EMBL/GenBank/DDBJ whole genome shotgun (WGS) entry which is preliminary data.</text>
</comment>
<sequence>MESNRCNNSSWLPGYPRQYHLRVGERAGLLSLCLSTSPLHDCDLVYDAIDPATDVELQVAIETDGRLNM</sequence>
<protein>
    <submittedName>
        <fullName evidence="1">Uncharacterized protein</fullName>
    </submittedName>
</protein>
<proteinExistence type="predicted"/>
<dbReference type="AlphaFoldDB" id="A0AAE0YA35"/>
<gene>
    <name evidence="1" type="ORF">RRG08_064989</name>
</gene>
<dbReference type="EMBL" id="JAWDGP010006604">
    <property type="protein sequence ID" value="KAK3738088.1"/>
    <property type="molecule type" value="Genomic_DNA"/>
</dbReference>
<accession>A0AAE0YA35</accession>
<name>A0AAE0YA35_9GAST</name>